<name>A0A2R5G6C8_9STRA</name>
<dbReference type="SUPFAM" id="SSF51045">
    <property type="entry name" value="WW domain"/>
    <property type="match status" value="1"/>
</dbReference>
<evidence type="ECO:0000313" key="4">
    <source>
        <dbReference type="EMBL" id="GBG26596.1"/>
    </source>
</evidence>
<keyword evidence="1" id="KW-0175">Coiled coil</keyword>
<evidence type="ECO:0000313" key="5">
    <source>
        <dbReference type="Proteomes" id="UP000241890"/>
    </source>
</evidence>
<reference evidence="4 5" key="1">
    <citation type="submission" date="2017-12" db="EMBL/GenBank/DDBJ databases">
        <title>Sequencing, de novo assembly and annotation of complete genome of a new Thraustochytrid species, strain FCC1311.</title>
        <authorList>
            <person name="Sedici K."/>
            <person name="Godart F."/>
            <person name="Aiese Cigliano R."/>
            <person name="Sanseverino W."/>
            <person name="Barakat M."/>
            <person name="Ortet P."/>
            <person name="Marechal E."/>
            <person name="Cagnac O."/>
            <person name="Amato A."/>
        </authorList>
    </citation>
    <scope>NUCLEOTIDE SEQUENCE [LARGE SCALE GENOMIC DNA]</scope>
</reference>
<gene>
    <name evidence="4" type="ORF">FCC1311_028172</name>
</gene>
<dbReference type="Pfam" id="PF00397">
    <property type="entry name" value="WW"/>
    <property type="match status" value="1"/>
</dbReference>
<sequence length="548" mass="62984">MSMAEASMAASSDECGIPSYSLEALRRRSLEKSADRFADPRKIPLEIPTEEQRESSRAMQEAVVAHAQLLGMDPAHDQDFFWIAEEALVAELEWPWVEIVDQASKKTYFLNEETHESTWNSPLDAHYRAMFERLRRERNEQRAEQQRLREEQEQYEQHYHHQQQNHHDQDSGNESASRSSIRLKRELERERKHHKAKKAEWAQRELRITRQAKRKESQLRKERDEWRAKLVALEQAQVRQLQELEEEQQAQAAAKSALDHSVELEELRATNAQLRIDLELAAERLAEAEASKDGLLENLDKLATIAERHEHSVEQERAHAASLDVTLRKTRLELELARENLSDLRAENAELLEQQLRGDCTRTSHHPRADAPQFDALEAERARCVGLESALSAARGTCEDLQNRLVDAERAQSCAERHAKIAERQREHVETLLLDQRAGCQCNATGKRLQTKARRGPALRQVHRRARRAKEVSLGNKEEDKDENEDEDEDNGALSDSALSAGREKLASRRNAKELKRLESLVLHLQQSEAHIKEVAAQCMIAASREAL</sequence>
<keyword evidence="5" id="KW-1185">Reference proteome</keyword>
<dbReference type="SMART" id="SM00456">
    <property type="entry name" value="WW"/>
    <property type="match status" value="1"/>
</dbReference>
<feature type="domain" description="WW" evidence="3">
    <location>
        <begin position="90"/>
        <end position="124"/>
    </location>
</feature>
<feature type="region of interest" description="Disordered" evidence="2">
    <location>
        <begin position="138"/>
        <end position="180"/>
    </location>
</feature>
<dbReference type="Proteomes" id="UP000241890">
    <property type="component" value="Unassembled WGS sequence"/>
</dbReference>
<evidence type="ECO:0000256" key="2">
    <source>
        <dbReference type="SAM" id="MobiDB-lite"/>
    </source>
</evidence>
<dbReference type="PROSITE" id="PS50020">
    <property type="entry name" value="WW_DOMAIN_2"/>
    <property type="match status" value="1"/>
</dbReference>
<accession>A0A2R5G6C8</accession>
<evidence type="ECO:0000259" key="3">
    <source>
        <dbReference type="PROSITE" id="PS50020"/>
    </source>
</evidence>
<feature type="compositionally biased region" description="Basic and acidic residues" evidence="2">
    <location>
        <begin position="138"/>
        <end position="170"/>
    </location>
</feature>
<proteinExistence type="predicted"/>
<dbReference type="CDD" id="cd00201">
    <property type="entry name" value="WW"/>
    <property type="match status" value="1"/>
</dbReference>
<dbReference type="OrthoDB" id="6344460at2759"/>
<protein>
    <submittedName>
        <fullName evidence="4">Centrosomal protein of 164 kDa</fullName>
    </submittedName>
</protein>
<dbReference type="PANTHER" id="PTHR21715:SF0">
    <property type="entry name" value="RH04127P"/>
    <property type="match status" value="1"/>
</dbReference>
<dbReference type="EMBL" id="BEYU01000022">
    <property type="protein sequence ID" value="GBG26596.1"/>
    <property type="molecule type" value="Genomic_DNA"/>
</dbReference>
<organism evidence="4 5">
    <name type="scientific">Hondaea fermentalgiana</name>
    <dbReference type="NCBI Taxonomy" id="2315210"/>
    <lineage>
        <taxon>Eukaryota</taxon>
        <taxon>Sar</taxon>
        <taxon>Stramenopiles</taxon>
        <taxon>Bigyra</taxon>
        <taxon>Labyrinthulomycetes</taxon>
        <taxon>Thraustochytrida</taxon>
        <taxon>Thraustochytriidae</taxon>
        <taxon>Hondaea</taxon>
    </lineage>
</organism>
<dbReference type="AlphaFoldDB" id="A0A2R5G6C8"/>
<dbReference type="PANTHER" id="PTHR21715">
    <property type="entry name" value="RH04127P"/>
    <property type="match status" value="1"/>
</dbReference>
<evidence type="ECO:0000256" key="1">
    <source>
        <dbReference type="SAM" id="Coils"/>
    </source>
</evidence>
<dbReference type="InterPro" id="IPR001202">
    <property type="entry name" value="WW_dom"/>
</dbReference>
<dbReference type="InterPro" id="IPR053233">
    <property type="entry name" value="ABRA-related"/>
</dbReference>
<dbReference type="Gene3D" id="3.30.1470.10">
    <property type="entry name" value="Photosystem I PsaD, reaction center subunit II"/>
    <property type="match status" value="1"/>
</dbReference>
<feature type="compositionally biased region" description="Basic residues" evidence="2">
    <location>
        <begin position="449"/>
        <end position="468"/>
    </location>
</feature>
<feature type="coiled-coil region" evidence="1">
    <location>
        <begin position="391"/>
        <end position="418"/>
    </location>
</feature>
<feature type="region of interest" description="Disordered" evidence="2">
    <location>
        <begin position="447"/>
        <end position="511"/>
    </location>
</feature>
<feature type="compositionally biased region" description="Acidic residues" evidence="2">
    <location>
        <begin position="480"/>
        <end position="491"/>
    </location>
</feature>
<dbReference type="InParanoid" id="A0A2R5G6C8"/>
<feature type="compositionally biased region" description="Basic and acidic residues" evidence="2">
    <location>
        <begin position="502"/>
        <end position="511"/>
    </location>
</feature>
<dbReference type="InterPro" id="IPR036020">
    <property type="entry name" value="WW_dom_sf"/>
</dbReference>
<comment type="caution">
    <text evidence="4">The sequence shown here is derived from an EMBL/GenBank/DDBJ whole genome shotgun (WGS) entry which is preliminary data.</text>
</comment>